<name>A0A1B2HCU9_9PSEU</name>
<evidence type="ECO:0008006" key="4">
    <source>
        <dbReference type="Google" id="ProtNLM"/>
    </source>
</evidence>
<feature type="transmembrane region" description="Helical" evidence="1">
    <location>
        <begin position="408"/>
        <end position="427"/>
    </location>
</feature>
<keyword evidence="1" id="KW-0812">Transmembrane</keyword>
<feature type="transmembrane region" description="Helical" evidence="1">
    <location>
        <begin position="348"/>
        <end position="365"/>
    </location>
</feature>
<dbReference type="KEGG" id="led:BBK82_04975"/>
<protein>
    <recommendedName>
        <fullName evidence="4">Phage tail tape measure protein</fullName>
    </recommendedName>
</protein>
<reference evidence="2 3" key="1">
    <citation type="submission" date="2016-07" db="EMBL/GenBank/DDBJ databases">
        <title>Complete genome sequence of the Lentzea guizhouensis DHS C013.</title>
        <authorList>
            <person name="Cao C."/>
        </authorList>
    </citation>
    <scope>NUCLEOTIDE SEQUENCE [LARGE SCALE GENOMIC DNA]</scope>
    <source>
        <strain evidence="2 3">DHS C013</strain>
    </source>
</reference>
<organism evidence="2 3">
    <name type="scientific">Lentzea guizhouensis</name>
    <dbReference type="NCBI Taxonomy" id="1586287"/>
    <lineage>
        <taxon>Bacteria</taxon>
        <taxon>Bacillati</taxon>
        <taxon>Actinomycetota</taxon>
        <taxon>Actinomycetes</taxon>
        <taxon>Pseudonocardiales</taxon>
        <taxon>Pseudonocardiaceae</taxon>
        <taxon>Lentzea</taxon>
    </lineage>
</organism>
<gene>
    <name evidence="2" type="ORF">BBK82_04975</name>
</gene>
<keyword evidence="3" id="KW-1185">Reference proteome</keyword>
<feature type="transmembrane region" description="Helical" evidence="1">
    <location>
        <begin position="439"/>
        <end position="459"/>
    </location>
</feature>
<feature type="transmembrane region" description="Helical" evidence="1">
    <location>
        <begin position="377"/>
        <end position="402"/>
    </location>
</feature>
<feature type="transmembrane region" description="Helical" evidence="1">
    <location>
        <begin position="497"/>
        <end position="523"/>
    </location>
</feature>
<keyword evidence="1" id="KW-1133">Transmembrane helix</keyword>
<evidence type="ECO:0000256" key="1">
    <source>
        <dbReference type="SAM" id="Phobius"/>
    </source>
</evidence>
<accession>A0A1B2HCU9</accession>
<feature type="transmembrane region" description="Helical" evidence="1">
    <location>
        <begin position="556"/>
        <end position="576"/>
    </location>
</feature>
<dbReference type="RefSeq" id="WP_065913939.1">
    <property type="nucleotide sequence ID" value="NZ_CP016793.1"/>
</dbReference>
<dbReference type="STRING" id="1586287.BBK82_04975"/>
<proteinExistence type="predicted"/>
<dbReference type="OrthoDB" id="3594841at2"/>
<keyword evidence="1" id="KW-0472">Membrane</keyword>
<dbReference type="Proteomes" id="UP000093053">
    <property type="component" value="Chromosome"/>
</dbReference>
<evidence type="ECO:0000313" key="2">
    <source>
        <dbReference type="EMBL" id="ANZ35529.1"/>
    </source>
</evidence>
<dbReference type="EMBL" id="CP016793">
    <property type="protein sequence ID" value="ANZ35529.1"/>
    <property type="molecule type" value="Genomic_DNA"/>
</dbReference>
<sequence>MATLASLMVSLGLDPKKLRSGAAKARKYVDGVRADVERTNAVLSKMEAPIAALGKVGSLALLAKGAVVAKAAVAPLSGALFALPAAAGVAVGAMATVKMATAGVGEAMDALASGDAAAAQEALSKLSPAARSFVREMHATKQAFKPVQQMVQQRFFDRLGGDVSAVAKGHLPGLRAGLGETAGQLNGLAREALNASNTPFMHGVVADVLARTAKVIGLFKPAVGPAVTAIGAMAKAGMPLVESFGAWAAKGLQAKAAFLGTAEGATWLDQKVAAAQTTIGQLVAIAGNVRAVLSGLFGPANSGGTSLLAIVQNLTARMAAWVNSASGQERIAQVWDMITQAGHTIVEVLPLMIGPLGVLLGLLSSMDPQTQAVVASVLAWSVLLGPLAGKVIALVSALVQIYRAVPAVWAMAKAMWSGITTAASWVATHTAAAARTVAAWIAASARTVASLAVMAAQFVAQGAVIAASMAAHVARVVAGWVLMGVQALANAARMAAAWLIAMGPVGWVIAAVIGLVALIIAYWDEIAAATAAAWEWVSNAVSSAVDWVVNWVKSNWKLLITIILGPLGAIIALVVAHWDRIKSAFQSGVDTAISIFQWLGRLPGMVGGWFRGIYDAAVGKALELVSWLNGLPGRILGAIGDLGSLLLGAGRSVIDGLLRGISAGFQKVKDKLNELTNLLPDWKGPAVVDARILTPSGELIMQSLVDGFSRGQAQVERYLEGFTAGIGEVSIPTPRVPGLSMAVSGAAPAAEQRRERALVHIDNYHPPADASPHEVAEDLDWFSRGGG</sequence>
<evidence type="ECO:0000313" key="3">
    <source>
        <dbReference type="Proteomes" id="UP000093053"/>
    </source>
</evidence>
<dbReference type="AlphaFoldDB" id="A0A1B2HCU9"/>